<evidence type="ECO:0000256" key="2">
    <source>
        <dbReference type="SAM" id="SignalP"/>
    </source>
</evidence>
<organism evidence="3 4">
    <name type="scientific">Nonomuraea coxensis DSM 45129</name>
    <dbReference type="NCBI Taxonomy" id="1122611"/>
    <lineage>
        <taxon>Bacteria</taxon>
        <taxon>Bacillati</taxon>
        <taxon>Actinomycetota</taxon>
        <taxon>Actinomycetes</taxon>
        <taxon>Streptosporangiales</taxon>
        <taxon>Streptosporangiaceae</taxon>
        <taxon>Nonomuraea</taxon>
    </lineage>
</organism>
<dbReference type="Proteomes" id="UP000824681">
    <property type="component" value="Chromosome"/>
</dbReference>
<keyword evidence="4" id="KW-1185">Reference proteome</keyword>
<evidence type="ECO:0000256" key="1">
    <source>
        <dbReference type="SAM" id="MobiDB-lite"/>
    </source>
</evidence>
<feature type="signal peptide" evidence="2">
    <location>
        <begin position="1"/>
        <end position="32"/>
    </location>
</feature>
<evidence type="ECO:0000313" key="3">
    <source>
        <dbReference type="EMBL" id="QYC42174.1"/>
    </source>
</evidence>
<protein>
    <submittedName>
        <fullName evidence="3">Uncharacterized protein</fullName>
    </submittedName>
</protein>
<sequence length="280" mass="29713">MKKSEKSVWPISGLVLAAAAALIAGVAQPAVAQEPAQPRSAEPAPQETVTPGTTRVNRVPLVNLSSDKWGIIGRNTYGSPNAVFRDGPWGRTSATFPATQSPPYGDGSLGLIVDTGEKIAFGNETNFAGQRLSSIDILRYWVFAGTDNISSVVLPNITIEADPNVGTSNYTSLVYQPDQSTSPSAPATPTANVWQRYDATAAGNRWWATGSTGTTIGCTQATPCTFQELKARMPNAVISYSLGISKGRDTAFVGAVDGLQVNRVVYDFEFSGVRTRIAPR</sequence>
<feature type="chain" id="PRO_5046287253" evidence="2">
    <location>
        <begin position="33"/>
        <end position="280"/>
    </location>
</feature>
<name>A0ABX8U4X2_9ACTN</name>
<dbReference type="EMBL" id="CP068985">
    <property type="protein sequence ID" value="QYC42174.1"/>
    <property type="molecule type" value="Genomic_DNA"/>
</dbReference>
<gene>
    <name evidence="3" type="ORF">Nocox_22850</name>
</gene>
<keyword evidence="2" id="KW-0732">Signal</keyword>
<accession>A0ABX8U4X2</accession>
<proteinExistence type="predicted"/>
<feature type="region of interest" description="Disordered" evidence="1">
    <location>
        <begin position="34"/>
        <end position="55"/>
    </location>
</feature>
<evidence type="ECO:0000313" key="4">
    <source>
        <dbReference type="Proteomes" id="UP000824681"/>
    </source>
</evidence>
<reference evidence="3 4" key="1">
    <citation type="journal article" date="2021" name="ACS Chem. Biol.">
        <title>Genomic-Led Discovery of a Novel Glycopeptide Antibiotic by Nonomuraea coxensis DSM 45129.</title>
        <authorList>
            <person name="Yushchuk O."/>
            <person name="Vior N.M."/>
            <person name="Andreo-Vidal A."/>
            <person name="Berini F."/>
            <person name="Ruckert C."/>
            <person name="Busche T."/>
            <person name="Binda E."/>
            <person name="Kalinowski J."/>
            <person name="Truman A.W."/>
            <person name="Marinelli F."/>
        </authorList>
    </citation>
    <scope>NUCLEOTIDE SEQUENCE [LARGE SCALE GENOMIC DNA]</scope>
    <source>
        <strain evidence="3 4">DSM 45129</strain>
    </source>
</reference>